<sequence>MLTMPDIIVKNQSELDAALKAARGGETIKLAAGAYTSITVNLKSFTSAVTIQSLDIGNKAVVQSLLIASSSNVVVKNLDVRQDFKPEQDWMIANRIVNTKNVTLDNVVLSGGTGDVTKSMGFGLNVRDSSNFTIKNSSIDHYSVGLSGNNVDGMVIKDNNFHDNRRDHTNFASMNNLVIDSNIFTDLYPVGSEHPDSIQFLTNGQPKGNSNITISNNLIMQGKGGASQGIFMNDENGNLPYTNVNIKNNLVYVNGFFHGINVVNGRNVNIDSNTIISKMDATPLWIRLDKTDGAVVSNNVADSIVIDATSKNITQVNNAVLANDSVTLRKLYDINAVSNAALANLLVAGVGYQPPAGSVAASLVAKELLTLQKPSNTNLLLNMNFNANGMVDQSRWSSDETKSPVSGASVSDGFFKVKTGSSFELLRDYSRQLYNLPAFTVNFDLKRDSVTAPVGQVMGIHQSWAIALRANGELAFTMTNAAGQNFSLVTSGANLLDTATHKVALTYDSMKGTAVMYVDGVARGSIAVSGSTRGSEFWGLTIGNVFGAAFSGGIGGIQVREGALSASEILTLGGGANATVPPADAVKYSLTKGAASSAAALLTSGGTNAAKSVTAMGTATLASTLASGATAASALGSKVAVATNISVAGNMDAIGLSQRSMVMGSNAHRLEMYHA</sequence>
<organism evidence="2 3">
    <name type="scientific">Sphingomonas pokkalii</name>
    <dbReference type="NCBI Taxonomy" id="2175090"/>
    <lineage>
        <taxon>Bacteria</taxon>
        <taxon>Pseudomonadati</taxon>
        <taxon>Pseudomonadota</taxon>
        <taxon>Alphaproteobacteria</taxon>
        <taxon>Sphingomonadales</taxon>
        <taxon>Sphingomonadaceae</taxon>
        <taxon>Sphingomonas</taxon>
    </lineage>
</organism>
<dbReference type="InterPro" id="IPR006626">
    <property type="entry name" value="PbH1"/>
</dbReference>
<evidence type="ECO:0000313" key="3">
    <source>
        <dbReference type="Proteomes" id="UP000245890"/>
    </source>
</evidence>
<evidence type="ECO:0000259" key="1">
    <source>
        <dbReference type="Pfam" id="PF13229"/>
    </source>
</evidence>
<accession>A0A2U0SDS7</accession>
<protein>
    <recommendedName>
        <fullName evidence="1">Right handed beta helix domain-containing protein</fullName>
    </recommendedName>
</protein>
<dbReference type="Pfam" id="PF13385">
    <property type="entry name" value="Laminin_G_3"/>
    <property type="match status" value="1"/>
</dbReference>
<dbReference type="AlphaFoldDB" id="A0A2U0SDS7"/>
<dbReference type="InterPro" id="IPR013320">
    <property type="entry name" value="ConA-like_dom_sf"/>
</dbReference>
<dbReference type="Gene3D" id="2.60.120.200">
    <property type="match status" value="1"/>
</dbReference>
<comment type="caution">
    <text evidence="2">The sequence shown here is derived from an EMBL/GenBank/DDBJ whole genome shotgun (WGS) entry which is preliminary data.</text>
</comment>
<dbReference type="OrthoDB" id="3938151at2"/>
<dbReference type="SUPFAM" id="SSF49899">
    <property type="entry name" value="Concanavalin A-like lectins/glucanases"/>
    <property type="match status" value="1"/>
</dbReference>
<keyword evidence="3" id="KW-1185">Reference proteome</keyword>
<dbReference type="Pfam" id="PF13229">
    <property type="entry name" value="Beta_helix"/>
    <property type="match status" value="1"/>
</dbReference>
<evidence type="ECO:0000313" key="2">
    <source>
        <dbReference type="EMBL" id="PVX29536.1"/>
    </source>
</evidence>
<dbReference type="InterPro" id="IPR012334">
    <property type="entry name" value="Pectin_lyas_fold"/>
</dbReference>
<reference evidence="2 3" key="1">
    <citation type="submission" date="2018-05" db="EMBL/GenBank/DDBJ databases">
        <title>Description of Sphingomonas pokkalii sp nov, isolated from the rhizosphere of saline tolerant pokkali rice and its draft genome analysis.</title>
        <authorList>
            <person name="Menon R."/>
            <person name="Kumari S."/>
            <person name="Rameshkumar N."/>
        </authorList>
    </citation>
    <scope>NUCLEOTIDE SEQUENCE [LARGE SCALE GENOMIC DNA]</scope>
    <source>
        <strain evidence="2 3">L3B27</strain>
    </source>
</reference>
<proteinExistence type="predicted"/>
<dbReference type="Gene3D" id="2.160.20.10">
    <property type="entry name" value="Single-stranded right-handed beta-helix, Pectin lyase-like"/>
    <property type="match status" value="1"/>
</dbReference>
<name>A0A2U0SDS7_9SPHN</name>
<dbReference type="EMBL" id="QENQ01000001">
    <property type="protein sequence ID" value="PVX29536.1"/>
    <property type="molecule type" value="Genomic_DNA"/>
</dbReference>
<dbReference type="InterPro" id="IPR039448">
    <property type="entry name" value="Beta_helix"/>
</dbReference>
<dbReference type="SUPFAM" id="SSF51126">
    <property type="entry name" value="Pectin lyase-like"/>
    <property type="match status" value="1"/>
</dbReference>
<dbReference type="SMART" id="SM00710">
    <property type="entry name" value="PbH1"/>
    <property type="match status" value="5"/>
</dbReference>
<dbReference type="Proteomes" id="UP000245890">
    <property type="component" value="Unassembled WGS sequence"/>
</dbReference>
<feature type="domain" description="Right handed beta helix" evidence="1">
    <location>
        <begin position="98"/>
        <end position="275"/>
    </location>
</feature>
<gene>
    <name evidence="2" type="ORF">DD559_09570</name>
</gene>
<dbReference type="InterPro" id="IPR011050">
    <property type="entry name" value="Pectin_lyase_fold/virulence"/>
</dbReference>